<feature type="compositionally biased region" description="Basic and acidic residues" evidence="1">
    <location>
        <begin position="194"/>
        <end position="206"/>
    </location>
</feature>
<sequence length="249" mass="27527">MPSKNLPQKGTQDPDAIASGYATNQSQPRRLTKASSAVVETNMVATAPDSRNLLAGRPSSAQSAAPAKSRAKKKWIIEDKSSATEAAQVPAIVRKKKTKSKKSSKKANANGQDYDYNQESNNSIEIQPREAKKKKEQEFDTIFEFFEEPYWKKGDKPNTQINYKCKWCENICCAHKTSTLNLKVHCDGSTQSENRSRRFPNQDKAKASGAKLPSSVAERNLARANGPGGGDSKQTVIIRFLQTKPAFFN</sequence>
<evidence type="ECO:0000256" key="1">
    <source>
        <dbReference type="SAM" id="MobiDB-lite"/>
    </source>
</evidence>
<keyword evidence="4" id="KW-1185">Reference proteome</keyword>
<reference evidence="3" key="4">
    <citation type="submission" date="2025-05" db="UniProtKB">
        <authorList>
            <consortium name="EnsemblFungi"/>
        </authorList>
    </citation>
    <scope>IDENTIFICATION</scope>
    <source>
        <strain evidence="3">isolate 1-1 / race 1 (BBBD)</strain>
    </source>
</reference>
<feature type="compositionally biased region" description="Polar residues" evidence="1">
    <location>
        <begin position="1"/>
        <end position="11"/>
    </location>
</feature>
<reference evidence="3 4" key="3">
    <citation type="journal article" date="2017" name="G3 (Bethesda)">
        <title>Comparative analysis highlights variable genome content of wheat rusts and divergence of the mating loci.</title>
        <authorList>
            <person name="Cuomo C.A."/>
            <person name="Bakkeren G."/>
            <person name="Khalil H.B."/>
            <person name="Panwar V."/>
            <person name="Joly D."/>
            <person name="Linning R."/>
            <person name="Sakthikumar S."/>
            <person name="Song X."/>
            <person name="Adiconis X."/>
            <person name="Fan L."/>
            <person name="Goldberg J.M."/>
            <person name="Levin J.Z."/>
            <person name="Young S."/>
            <person name="Zeng Q."/>
            <person name="Anikster Y."/>
            <person name="Bruce M."/>
            <person name="Wang M."/>
            <person name="Yin C."/>
            <person name="McCallum B."/>
            <person name="Szabo L.J."/>
            <person name="Hulbert S."/>
            <person name="Chen X."/>
            <person name="Fellers J.P."/>
        </authorList>
    </citation>
    <scope>NUCLEOTIDE SEQUENCE</scope>
    <source>
        <strain evidence="3">isolate 1-1 / race 1 (BBBD)</strain>
        <strain evidence="4">Isolate 1-1 / race 1 (BBBD)</strain>
    </source>
</reference>
<feature type="region of interest" description="Disordered" evidence="1">
    <location>
        <begin position="1"/>
        <end position="133"/>
    </location>
</feature>
<organism evidence="2">
    <name type="scientific">Puccinia triticina (isolate 1-1 / race 1 (BBBD))</name>
    <name type="common">Brown leaf rust fungus</name>
    <dbReference type="NCBI Taxonomy" id="630390"/>
    <lineage>
        <taxon>Eukaryota</taxon>
        <taxon>Fungi</taxon>
        <taxon>Dikarya</taxon>
        <taxon>Basidiomycota</taxon>
        <taxon>Pucciniomycotina</taxon>
        <taxon>Pucciniomycetes</taxon>
        <taxon>Pucciniales</taxon>
        <taxon>Pucciniaceae</taxon>
        <taxon>Puccinia</taxon>
    </lineage>
</organism>
<feature type="region of interest" description="Disordered" evidence="1">
    <location>
        <begin position="187"/>
        <end position="214"/>
    </location>
</feature>
<dbReference type="Proteomes" id="UP000005240">
    <property type="component" value="Unassembled WGS sequence"/>
</dbReference>
<proteinExistence type="predicted"/>
<evidence type="ECO:0000313" key="2">
    <source>
        <dbReference type="EMBL" id="OAV95644.1"/>
    </source>
</evidence>
<evidence type="ECO:0000313" key="3">
    <source>
        <dbReference type="EnsemblFungi" id="PTTG_26616-t43_1-p1"/>
    </source>
</evidence>
<evidence type="ECO:0000313" key="4">
    <source>
        <dbReference type="Proteomes" id="UP000005240"/>
    </source>
</evidence>
<dbReference type="EMBL" id="ADAS02000027">
    <property type="protein sequence ID" value="OAV95644.1"/>
    <property type="molecule type" value="Genomic_DNA"/>
</dbReference>
<dbReference type="VEuPathDB" id="FungiDB:PTTG_26616"/>
<feature type="compositionally biased region" description="Low complexity" evidence="1">
    <location>
        <begin position="57"/>
        <end position="68"/>
    </location>
</feature>
<accession>A0A180GSY4</accession>
<protein>
    <submittedName>
        <fullName evidence="2 3">Uncharacterized protein</fullName>
    </submittedName>
</protein>
<feature type="compositionally biased region" description="Polar residues" evidence="1">
    <location>
        <begin position="107"/>
        <end position="125"/>
    </location>
</feature>
<gene>
    <name evidence="2" type="ORF">PTTG_26616</name>
</gene>
<feature type="compositionally biased region" description="Polar residues" evidence="1">
    <location>
        <begin position="21"/>
        <end position="39"/>
    </location>
</feature>
<dbReference type="EnsemblFungi" id="PTTG_26616-t43_1">
    <property type="protein sequence ID" value="PTTG_26616-t43_1-p1"/>
    <property type="gene ID" value="PTTG_26616"/>
</dbReference>
<feature type="compositionally biased region" description="Basic residues" evidence="1">
    <location>
        <begin position="93"/>
        <end position="105"/>
    </location>
</feature>
<dbReference type="AlphaFoldDB" id="A0A180GSY4"/>
<reference evidence="2" key="1">
    <citation type="submission" date="2009-11" db="EMBL/GenBank/DDBJ databases">
        <authorList>
            <consortium name="The Broad Institute Genome Sequencing Platform"/>
            <person name="Ward D."/>
            <person name="Feldgarden M."/>
            <person name="Earl A."/>
            <person name="Young S.K."/>
            <person name="Zeng Q."/>
            <person name="Koehrsen M."/>
            <person name="Alvarado L."/>
            <person name="Berlin A."/>
            <person name="Bochicchio J."/>
            <person name="Borenstein D."/>
            <person name="Chapman S.B."/>
            <person name="Chen Z."/>
            <person name="Engels R."/>
            <person name="Freedman E."/>
            <person name="Gellesch M."/>
            <person name="Goldberg J."/>
            <person name="Griggs A."/>
            <person name="Gujja S."/>
            <person name="Heilman E."/>
            <person name="Heiman D."/>
            <person name="Hepburn T."/>
            <person name="Howarth C."/>
            <person name="Jen D."/>
            <person name="Larson L."/>
            <person name="Lewis B."/>
            <person name="Mehta T."/>
            <person name="Park D."/>
            <person name="Pearson M."/>
            <person name="Roberts A."/>
            <person name="Saif S."/>
            <person name="Shea T."/>
            <person name="Shenoy N."/>
            <person name="Sisk P."/>
            <person name="Stolte C."/>
            <person name="Sykes S."/>
            <person name="Thomson T."/>
            <person name="Walk T."/>
            <person name="White J."/>
            <person name="Yandava C."/>
            <person name="Izard J."/>
            <person name="Baranova O.V."/>
            <person name="Blanton J.M."/>
            <person name="Tanner A.C."/>
            <person name="Dewhirst F.E."/>
            <person name="Haas B."/>
            <person name="Nusbaum C."/>
            <person name="Birren B."/>
        </authorList>
    </citation>
    <scope>NUCLEOTIDE SEQUENCE [LARGE SCALE GENOMIC DNA]</scope>
    <source>
        <strain evidence="2">1-1 BBBD Race 1</strain>
    </source>
</reference>
<reference evidence="2" key="2">
    <citation type="submission" date="2016-05" db="EMBL/GenBank/DDBJ databases">
        <title>Comparative analysis highlights variable genome content of wheat rusts and divergence of the mating loci.</title>
        <authorList>
            <person name="Cuomo C.A."/>
            <person name="Bakkeren G."/>
            <person name="Szabo L."/>
            <person name="Khalil H."/>
            <person name="Joly D."/>
            <person name="Goldberg J."/>
            <person name="Young S."/>
            <person name="Zeng Q."/>
            <person name="Fellers J."/>
        </authorList>
    </citation>
    <scope>NUCLEOTIDE SEQUENCE [LARGE SCALE GENOMIC DNA]</scope>
    <source>
        <strain evidence="2">1-1 BBBD Race 1</strain>
    </source>
</reference>
<name>A0A180GSY4_PUCT1</name>